<dbReference type="RefSeq" id="WP_167177297.1">
    <property type="nucleotide sequence ID" value="NZ_BAAAEJ010000007.1"/>
</dbReference>
<feature type="region of interest" description="Disordered" evidence="1">
    <location>
        <begin position="305"/>
        <end position="403"/>
    </location>
</feature>
<name>A0ABN0YFH6_9CAUL</name>
<proteinExistence type="predicted"/>
<evidence type="ECO:0000313" key="4">
    <source>
        <dbReference type="Proteomes" id="UP001500791"/>
    </source>
</evidence>
<evidence type="ECO:0000313" key="3">
    <source>
        <dbReference type="EMBL" id="GAA0393370.1"/>
    </source>
</evidence>
<gene>
    <name evidence="3" type="ORF">GCM10009093_19960</name>
</gene>
<protein>
    <recommendedName>
        <fullName evidence="5">SH3 domain-containing protein</fullName>
    </recommendedName>
</protein>
<feature type="compositionally biased region" description="Basic and acidic residues" evidence="1">
    <location>
        <begin position="307"/>
        <end position="372"/>
    </location>
</feature>
<accession>A0ABN0YFH6</accession>
<comment type="caution">
    <text evidence="3">The sequence shown here is derived from an EMBL/GenBank/DDBJ whole genome shotgun (WGS) entry which is preliminary data.</text>
</comment>
<feature type="compositionally biased region" description="Polar residues" evidence="1">
    <location>
        <begin position="373"/>
        <end position="394"/>
    </location>
</feature>
<dbReference type="Proteomes" id="UP001500791">
    <property type="component" value="Unassembled WGS sequence"/>
</dbReference>
<feature type="signal peptide" evidence="2">
    <location>
        <begin position="1"/>
        <end position="24"/>
    </location>
</feature>
<keyword evidence="4" id="KW-1185">Reference proteome</keyword>
<dbReference type="Gene3D" id="2.30.30.40">
    <property type="entry name" value="SH3 Domains"/>
    <property type="match status" value="1"/>
</dbReference>
<sequence length="442" mass="47850">MQFSRYSAVAAVALAMALPVPAEAQMLFGRGRQGSQTAINEVPRCTQNLGTITIADTQNQLFSQMDLGAPSEVLRHLIRESGCFRLIERGPGMDVIERERGLGAAGRIRTADFVLIAELGNSIDADGEDRSRGLMGALASTGGRMLLQAGVSALTQGEGGIPGFGGGGMNDAQMGQMLSRGASMLQGQQAAPALNRRTVDSLNDLKKDIGKGKEDAQIIMSIASVPMAETVGSTRSIANENELRRLRIRDNHFGGRVGAGYENKDEGKVIALAMVRAYADLVTSLGGTGPDTPEVVIANREAVAAAETERRNEENRAQRAEQADRSRAEQRRRDEEDRMRDEIRREERARYEADRAENERIANRRDNDRSDTVETASRSSSTVKQITVSRSSVLRDSPSGEPLQAVRAGDKLLATGRTQGQWLEVELTDGSLGWVQEDRVGG</sequence>
<evidence type="ECO:0008006" key="5">
    <source>
        <dbReference type="Google" id="ProtNLM"/>
    </source>
</evidence>
<reference evidence="3 4" key="1">
    <citation type="journal article" date="2019" name="Int. J. Syst. Evol. Microbiol.">
        <title>The Global Catalogue of Microorganisms (GCM) 10K type strain sequencing project: providing services to taxonomists for standard genome sequencing and annotation.</title>
        <authorList>
            <consortium name="The Broad Institute Genomics Platform"/>
            <consortium name="The Broad Institute Genome Sequencing Center for Infectious Disease"/>
            <person name="Wu L."/>
            <person name="Ma J."/>
        </authorList>
    </citation>
    <scope>NUCLEOTIDE SEQUENCE [LARGE SCALE GENOMIC DNA]</scope>
    <source>
        <strain evidence="3 4">JCM 13476</strain>
    </source>
</reference>
<feature type="chain" id="PRO_5047277188" description="SH3 domain-containing protein" evidence="2">
    <location>
        <begin position="25"/>
        <end position="442"/>
    </location>
</feature>
<evidence type="ECO:0000256" key="2">
    <source>
        <dbReference type="SAM" id="SignalP"/>
    </source>
</evidence>
<dbReference type="EMBL" id="BAAAEJ010000007">
    <property type="protein sequence ID" value="GAA0393370.1"/>
    <property type="molecule type" value="Genomic_DNA"/>
</dbReference>
<organism evidence="3 4">
    <name type="scientific">Brevundimonas terrae</name>
    <dbReference type="NCBI Taxonomy" id="363631"/>
    <lineage>
        <taxon>Bacteria</taxon>
        <taxon>Pseudomonadati</taxon>
        <taxon>Pseudomonadota</taxon>
        <taxon>Alphaproteobacteria</taxon>
        <taxon>Caulobacterales</taxon>
        <taxon>Caulobacteraceae</taxon>
        <taxon>Brevundimonas</taxon>
    </lineage>
</organism>
<keyword evidence="2" id="KW-0732">Signal</keyword>
<evidence type="ECO:0000256" key="1">
    <source>
        <dbReference type="SAM" id="MobiDB-lite"/>
    </source>
</evidence>